<dbReference type="InterPro" id="IPR003594">
    <property type="entry name" value="HATPase_dom"/>
</dbReference>
<dbReference type="Proteomes" id="UP000479692">
    <property type="component" value="Unassembled WGS sequence"/>
</dbReference>
<dbReference type="SMART" id="SM00387">
    <property type="entry name" value="HATPase_c"/>
    <property type="match status" value="1"/>
</dbReference>
<gene>
    <name evidence="7" type="ORF">GN331_03155</name>
</gene>
<dbReference type="InterPro" id="IPR004358">
    <property type="entry name" value="Sig_transdc_His_kin-like_C"/>
</dbReference>
<dbReference type="Gene3D" id="3.30.565.10">
    <property type="entry name" value="Histidine kinase-like ATPase, C-terminal domain"/>
    <property type="match status" value="1"/>
</dbReference>
<dbReference type="EC" id="2.7.13.3" evidence="2"/>
<dbReference type="Pfam" id="PF00512">
    <property type="entry name" value="HisKA"/>
    <property type="match status" value="1"/>
</dbReference>
<dbReference type="CDD" id="cd00075">
    <property type="entry name" value="HATPase"/>
    <property type="match status" value="1"/>
</dbReference>
<comment type="catalytic activity">
    <reaction evidence="1">
        <text>ATP + protein L-histidine = ADP + protein N-phospho-L-histidine.</text>
        <dbReference type="EC" id="2.7.13.3"/>
    </reaction>
</comment>
<dbReference type="PANTHER" id="PTHR42878">
    <property type="entry name" value="TWO-COMPONENT HISTIDINE KINASE"/>
    <property type="match status" value="1"/>
</dbReference>
<evidence type="ECO:0000259" key="6">
    <source>
        <dbReference type="PROSITE" id="PS50109"/>
    </source>
</evidence>
<proteinExistence type="predicted"/>
<accession>A0A7C9HTW8</accession>
<dbReference type="GO" id="GO:0000156">
    <property type="term" value="F:phosphorelay response regulator activity"/>
    <property type="evidence" value="ECO:0007669"/>
    <property type="project" value="TreeGrafter"/>
</dbReference>
<dbReference type="PRINTS" id="PR00344">
    <property type="entry name" value="BCTRLSENSOR"/>
</dbReference>
<dbReference type="InterPro" id="IPR036097">
    <property type="entry name" value="HisK_dim/P_sf"/>
</dbReference>
<evidence type="ECO:0000256" key="5">
    <source>
        <dbReference type="ARBA" id="ARBA00022777"/>
    </source>
</evidence>
<keyword evidence="4" id="KW-0808">Transferase</keyword>
<dbReference type="SUPFAM" id="SSF47384">
    <property type="entry name" value="Homodimeric domain of signal transducing histidine kinase"/>
    <property type="match status" value="1"/>
</dbReference>
<dbReference type="SUPFAM" id="SSF55874">
    <property type="entry name" value="ATPase domain of HSP90 chaperone/DNA topoisomerase II/histidine kinase"/>
    <property type="match status" value="1"/>
</dbReference>
<name>A0A7C9HTW8_9GAMM</name>
<protein>
    <recommendedName>
        <fullName evidence="2">histidine kinase</fullName>
        <ecNumber evidence="2">2.7.13.3</ecNumber>
    </recommendedName>
</protein>
<dbReference type="GO" id="GO:0000155">
    <property type="term" value="F:phosphorelay sensor kinase activity"/>
    <property type="evidence" value="ECO:0007669"/>
    <property type="project" value="InterPro"/>
</dbReference>
<dbReference type="PANTHER" id="PTHR42878:SF15">
    <property type="entry name" value="BACTERIOPHYTOCHROME"/>
    <property type="match status" value="1"/>
</dbReference>
<evidence type="ECO:0000313" key="7">
    <source>
        <dbReference type="EMBL" id="MUV13198.1"/>
    </source>
</evidence>
<keyword evidence="8" id="KW-1185">Reference proteome</keyword>
<organism evidence="7 8">
    <name type="scientific">Noviluteimonas gilva</name>
    <dbReference type="NCBI Taxonomy" id="2682097"/>
    <lineage>
        <taxon>Bacteria</taxon>
        <taxon>Pseudomonadati</taxon>
        <taxon>Pseudomonadota</taxon>
        <taxon>Gammaproteobacteria</taxon>
        <taxon>Lysobacterales</taxon>
        <taxon>Lysobacteraceae</taxon>
        <taxon>Noviluteimonas</taxon>
    </lineage>
</organism>
<dbReference type="Pfam" id="PF02518">
    <property type="entry name" value="HATPase_c"/>
    <property type="match status" value="1"/>
</dbReference>
<dbReference type="InterPro" id="IPR005467">
    <property type="entry name" value="His_kinase_dom"/>
</dbReference>
<evidence type="ECO:0000256" key="1">
    <source>
        <dbReference type="ARBA" id="ARBA00000085"/>
    </source>
</evidence>
<dbReference type="InterPro" id="IPR050351">
    <property type="entry name" value="BphY/WalK/GraS-like"/>
</dbReference>
<dbReference type="GO" id="GO:0007234">
    <property type="term" value="P:osmosensory signaling via phosphorelay pathway"/>
    <property type="evidence" value="ECO:0007669"/>
    <property type="project" value="TreeGrafter"/>
</dbReference>
<comment type="caution">
    <text evidence="7">The sequence shown here is derived from an EMBL/GenBank/DDBJ whole genome shotgun (WGS) entry which is preliminary data.</text>
</comment>
<keyword evidence="3" id="KW-0597">Phosphoprotein</keyword>
<dbReference type="InterPro" id="IPR036890">
    <property type="entry name" value="HATPase_C_sf"/>
</dbReference>
<evidence type="ECO:0000256" key="3">
    <source>
        <dbReference type="ARBA" id="ARBA00022553"/>
    </source>
</evidence>
<dbReference type="CDD" id="cd00082">
    <property type="entry name" value="HisKA"/>
    <property type="match status" value="1"/>
</dbReference>
<evidence type="ECO:0000256" key="2">
    <source>
        <dbReference type="ARBA" id="ARBA00012438"/>
    </source>
</evidence>
<dbReference type="Gene3D" id="1.10.287.130">
    <property type="match status" value="1"/>
</dbReference>
<dbReference type="SMART" id="SM00388">
    <property type="entry name" value="HisKA"/>
    <property type="match status" value="1"/>
</dbReference>
<dbReference type="PROSITE" id="PS50109">
    <property type="entry name" value="HIS_KIN"/>
    <property type="match status" value="1"/>
</dbReference>
<reference evidence="7 8" key="1">
    <citation type="submission" date="2019-12" db="EMBL/GenBank/DDBJ databases">
        <authorList>
            <person name="Xu J."/>
        </authorList>
    </citation>
    <scope>NUCLEOTIDE SEQUENCE [LARGE SCALE GENOMIC DNA]</scope>
    <source>
        <strain evidence="7 8">HX-5-24</strain>
    </source>
</reference>
<sequence length="287" mass="31489">MRAVSSRRANRPRKRNCSETFPRVKVAQPAAGCVHSGHRRRWFPPTVPDIDALQAECSALRNDQTVLALGLSHDLRAPLRAIDSFAYLLEQRSAQALDDTGRDHLHRIREASARMGRLLARLQVYLHAGSAPLHVDDLDLTLLADWCVAELRDAAPDREAHIDIAPNLRARGDERLLKTAIAELLHNAWTYAAADRPVHIVVDAEQSARGTTLRIRDHGEGFDPALATRLGEPFQRLSAQAHPEGCGLGVAIARRIAQRHGGTVQVEGRIGEGATASLFMPNAAEPE</sequence>
<evidence type="ECO:0000256" key="4">
    <source>
        <dbReference type="ARBA" id="ARBA00022679"/>
    </source>
</evidence>
<dbReference type="InterPro" id="IPR003661">
    <property type="entry name" value="HisK_dim/P_dom"/>
</dbReference>
<dbReference type="AlphaFoldDB" id="A0A7C9HTW8"/>
<dbReference type="GO" id="GO:0030295">
    <property type="term" value="F:protein kinase activator activity"/>
    <property type="evidence" value="ECO:0007669"/>
    <property type="project" value="TreeGrafter"/>
</dbReference>
<dbReference type="EMBL" id="WOXT01000001">
    <property type="protein sequence ID" value="MUV13198.1"/>
    <property type="molecule type" value="Genomic_DNA"/>
</dbReference>
<keyword evidence="5" id="KW-0418">Kinase</keyword>
<feature type="domain" description="Histidine kinase" evidence="6">
    <location>
        <begin position="70"/>
        <end position="284"/>
    </location>
</feature>
<evidence type="ECO:0000313" key="8">
    <source>
        <dbReference type="Proteomes" id="UP000479692"/>
    </source>
</evidence>